<evidence type="ECO:0000256" key="1">
    <source>
        <dbReference type="SAM" id="Phobius"/>
    </source>
</evidence>
<dbReference type="EMBL" id="QMQV01000018">
    <property type="protein sequence ID" value="RLE49920.1"/>
    <property type="molecule type" value="Genomic_DNA"/>
</dbReference>
<accession>A0A497ET66</accession>
<reference evidence="2 3" key="1">
    <citation type="submission" date="2018-06" db="EMBL/GenBank/DDBJ databases">
        <title>Extensive metabolic versatility and redundancy in microbially diverse, dynamic hydrothermal sediments.</title>
        <authorList>
            <person name="Dombrowski N."/>
            <person name="Teske A."/>
            <person name="Baker B.J."/>
        </authorList>
    </citation>
    <scope>NUCLEOTIDE SEQUENCE [LARGE SCALE GENOMIC DNA]</scope>
    <source>
        <strain evidence="2">B66_G16</strain>
    </source>
</reference>
<protein>
    <submittedName>
        <fullName evidence="2">Uncharacterized protein</fullName>
    </submittedName>
</protein>
<proteinExistence type="predicted"/>
<keyword evidence="1" id="KW-1133">Transmembrane helix</keyword>
<feature type="transmembrane region" description="Helical" evidence="1">
    <location>
        <begin position="195"/>
        <end position="215"/>
    </location>
</feature>
<keyword evidence="1" id="KW-0472">Membrane</keyword>
<comment type="caution">
    <text evidence="2">The sequence shown here is derived from an EMBL/GenBank/DDBJ whole genome shotgun (WGS) entry which is preliminary data.</text>
</comment>
<gene>
    <name evidence="2" type="ORF">DRJ31_03210</name>
</gene>
<organism evidence="2 3">
    <name type="scientific">Thermoproteota archaeon</name>
    <dbReference type="NCBI Taxonomy" id="2056631"/>
    <lineage>
        <taxon>Archaea</taxon>
        <taxon>Thermoproteota</taxon>
    </lineage>
</organism>
<evidence type="ECO:0000313" key="3">
    <source>
        <dbReference type="Proteomes" id="UP000278475"/>
    </source>
</evidence>
<dbReference type="Proteomes" id="UP000278475">
    <property type="component" value="Unassembled WGS sequence"/>
</dbReference>
<evidence type="ECO:0000313" key="2">
    <source>
        <dbReference type="EMBL" id="RLE49920.1"/>
    </source>
</evidence>
<dbReference type="AlphaFoldDB" id="A0A497ET66"/>
<name>A0A497ET66_9CREN</name>
<sequence length="219" mass="24163">MKKTLIFLAVFLAFLSTCRAQTLGIGYLTTSEEVTAGEVICIEYGIGNPSDKPVYAYLDTLGDLKNYTYSVPEPELIPAHTMYAGKNLEGLVVQKICFLVEEFPEDKCPAWHIKGGVYPKATEVGGVNQTGSKVISSVVAPLELIVKPPWSEWRSIGKGVLCGDYKCPINQECLVRENICGQKEYKCAFVQRQQIPIILIIVPLAGIGIGIGIYFRRKK</sequence>
<keyword evidence="1" id="KW-0812">Transmembrane</keyword>